<evidence type="ECO:0000256" key="2">
    <source>
        <dbReference type="ARBA" id="ARBA00023034"/>
    </source>
</evidence>
<dbReference type="PANTHER" id="PTHR46515">
    <property type="entry name" value="TATA ELEMENT MODULATORY FACTOR TMF1"/>
    <property type="match status" value="1"/>
</dbReference>
<feature type="compositionally biased region" description="Low complexity" evidence="5">
    <location>
        <begin position="1062"/>
        <end position="1072"/>
    </location>
</feature>
<gene>
    <name evidence="7" type="ORF">SARC_04343</name>
</gene>
<feature type="compositionally biased region" description="Basic and acidic residues" evidence="5">
    <location>
        <begin position="259"/>
        <end position="270"/>
    </location>
</feature>
<dbReference type="InterPro" id="IPR052602">
    <property type="entry name" value="Growth_transcription_reg"/>
</dbReference>
<dbReference type="EMBL" id="KQ241836">
    <property type="protein sequence ID" value="KNC83402.1"/>
    <property type="molecule type" value="Genomic_DNA"/>
</dbReference>
<proteinExistence type="predicted"/>
<feature type="compositionally biased region" description="Acidic residues" evidence="5">
    <location>
        <begin position="1073"/>
        <end position="1086"/>
    </location>
</feature>
<feature type="region of interest" description="Disordered" evidence="5">
    <location>
        <begin position="798"/>
        <end position="834"/>
    </location>
</feature>
<feature type="coiled-coil region" evidence="4">
    <location>
        <begin position="1183"/>
        <end position="1381"/>
    </location>
</feature>
<feature type="region of interest" description="Disordered" evidence="5">
    <location>
        <begin position="188"/>
        <end position="335"/>
    </location>
</feature>
<evidence type="ECO:0000313" key="7">
    <source>
        <dbReference type="EMBL" id="KNC83402.1"/>
    </source>
</evidence>
<protein>
    <recommendedName>
        <fullName evidence="6">TATA element modulatory factor 1 TATA binding domain-containing protein</fullName>
    </recommendedName>
</protein>
<evidence type="ECO:0000256" key="3">
    <source>
        <dbReference type="ARBA" id="ARBA00023054"/>
    </source>
</evidence>
<dbReference type="eggNOG" id="KOG4673">
    <property type="taxonomic scope" value="Eukaryota"/>
</dbReference>
<dbReference type="Proteomes" id="UP000054560">
    <property type="component" value="Unassembled WGS sequence"/>
</dbReference>
<dbReference type="Gene3D" id="1.10.287.1490">
    <property type="match status" value="1"/>
</dbReference>
<feature type="region of interest" description="Disordered" evidence="5">
    <location>
        <begin position="665"/>
        <end position="686"/>
    </location>
</feature>
<dbReference type="SUPFAM" id="SSF90257">
    <property type="entry name" value="Myosin rod fragments"/>
    <property type="match status" value="1"/>
</dbReference>
<feature type="coiled-coil region" evidence="4">
    <location>
        <begin position="1695"/>
        <end position="1785"/>
    </location>
</feature>
<reference evidence="7 8" key="1">
    <citation type="submission" date="2011-02" db="EMBL/GenBank/DDBJ databases">
        <title>The Genome Sequence of Sphaeroforma arctica JP610.</title>
        <authorList>
            <consortium name="The Broad Institute Genome Sequencing Platform"/>
            <person name="Russ C."/>
            <person name="Cuomo C."/>
            <person name="Young S.K."/>
            <person name="Zeng Q."/>
            <person name="Gargeya S."/>
            <person name="Alvarado L."/>
            <person name="Berlin A."/>
            <person name="Chapman S.B."/>
            <person name="Chen Z."/>
            <person name="Freedman E."/>
            <person name="Gellesch M."/>
            <person name="Goldberg J."/>
            <person name="Griggs A."/>
            <person name="Gujja S."/>
            <person name="Heilman E."/>
            <person name="Heiman D."/>
            <person name="Howarth C."/>
            <person name="Mehta T."/>
            <person name="Neiman D."/>
            <person name="Pearson M."/>
            <person name="Roberts A."/>
            <person name="Saif S."/>
            <person name="Shea T."/>
            <person name="Shenoy N."/>
            <person name="Sisk P."/>
            <person name="Stolte C."/>
            <person name="Sykes S."/>
            <person name="White J."/>
            <person name="Yandava C."/>
            <person name="Burger G."/>
            <person name="Gray M.W."/>
            <person name="Holland P.W.H."/>
            <person name="King N."/>
            <person name="Lang F.B.F."/>
            <person name="Roger A.J."/>
            <person name="Ruiz-Trillo I."/>
            <person name="Haas B."/>
            <person name="Nusbaum C."/>
            <person name="Birren B."/>
        </authorList>
    </citation>
    <scope>NUCLEOTIDE SEQUENCE [LARGE SCALE GENOMIC DNA]</scope>
    <source>
        <strain evidence="7 8">JP610</strain>
    </source>
</reference>
<keyword evidence="2" id="KW-0333">Golgi apparatus</keyword>
<feature type="compositionally biased region" description="Basic and acidic residues" evidence="5">
    <location>
        <begin position="1003"/>
        <end position="1027"/>
    </location>
</feature>
<feature type="coiled-coil region" evidence="4">
    <location>
        <begin position="1405"/>
        <end position="1638"/>
    </location>
</feature>
<name>A0A0L0G2N8_9EUKA</name>
<feature type="compositionally biased region" description="Polar residues" evidence="5">
    <location>
        <begin position="873"/>
        <end position="884"/>
    </location>
</feature>
<evidence type="ECO:0000313" key="8">
    <source>
        <dbReference type="Proteomes" id="UP000054560"/>
    </source>
</evidence>
<evidence type="ECO:0000256" key="5">
    <source>
        <dbReference type="SAM" id="MobiDB-lite"/>
    </source>
</evidence>
<organism evidence="7 8">
    <name type="scientific">Sphaeroforma arctica JP610</name>
    <dbReference type="NCBI Taxonomy" id="667725"/>
    <lineage>
        <taxon>Eukaryota</taxon>
        <taxon>Ichthyosporea</taxon>
        <taxon>Ichthyophonida</taxon>
        <taxon>Sphaeroforma</taxon>
    </lineage>
</organism>
<feature type="compositionally biased region" description="Basic and acidic residues" evidence="5">
    <location>
        <begin position="939"/>
        <end position="953"/>
    </location>
</feature>
<dbReference type="OrthoDB" id="74178at2759"/>
<feature type="compositionally biased region" description="Low complexity" evidence="5">
    <location>
        <begin position="196"/>
        <end position="206"/>
    </location>
</feature>
<feature type="compositionally biased region" description="Acidic residues" evidence="5">
    <location>
        <begin position="1051"/>
        <end position="1061"/>
    </location>
</feature>
<feature type="compositionally biased region" description="Basic and acidic residues" evidence="5">
    <location>
        <begin position="567"/>
        <end position="583"/>
    </location>
</feature>
<dbReference type="PANTHER" id="PTHR46515:SF1">
    <property type="entry name" value="TATA ELEMENT MODULATORY FACTOR"/>
    <property type="match status" value="1"/>
</dbReference>
<feature type="compositionally biased region" description="Basic and acidic residues" evidence="5">
    <location>
        <begin position="800"/>
        <end position="816"/>
    </location>
</feature>
<dbReference type="InterPro" id="IPR022091">
    <property type="entry name" value="TMF_TATA-bd"/>
</dbReference>
<feature type="region of interest" description="Disordered" evidence="5">
    <location>
        <begin position="1003"/>
        <end position="1086"/>
    </location>
</feature>
<dbReference type="GeneID" id="25904847"/>
<dbReference type="GO" id="GO:0005783">
    <property type="term" value="C:endoplasmic reticulum"/>
    <property type="evidence" value="ECO:0007669"/>
    <property type="project" value="TreeGrafter"/>
</dbReference>
<feature type="compositionally biased region" description="Acidic residues" evidence="5">
    <location>
        <begin position="1028"/>
        <end position="1038"/>
    </location>
</feature>
<dbReference type="InterPro" id="IPR022092">
    <property type="entry name" value="TMF_DNA-bd"/>
</dbReference>
<keyword evidence="8" id="KW-1185">Reference proteome</keyword>
<feature type="compositionally biased region" description="Basic residues" evidence="5">
    <location>
        <begin position="1"/>
        <end position="13"/>
    </location>
</feature>
<feature type="compositionally biased region" description="Polar residues" evidence="5">
    <location>
        <begin position="113"/>
        <end position="142"/>
    </location>
</feature>
<feature type="compositionally biased region" description="Acidic residues" evidence="5">
    <location>
        <begin position="922"/>
        <end position="938"/>
    </location>
</feature>
<evidence type="ECO:0000256" key="1">
    <source>
        <dbReference type="ARBA" id="ARBA00004555"/>
    </source>
</evidence>
<feature type="compositionally biased region" description="Basic and acidic residues" evidence="5">
    <location>
        <begin position="217"/>
        <end position="234"/>
    </location>
</feature>
<evidence type="ECO:0000259" key="6">
    <source>
        <dbReference type="Pfam" id="PF12325"/>
    </source>
</evidence>
<sequence length="1804" mass="196480">MRRWKSIRPHVSKRLVSEGDDADNDDEVVKSTAVAPSGRSPSVSGQPDDFGGYAALGFGKKTAHARGISPHLQPKSGRSGVGFSPKRTWDNSSPGRGSVDSSHSSTRKDSAAASPTSNRSAQTRGRNTQHTSKNTQRTQKTSAAVGWESGAGDAWDVVDDDWNTPVGDQGDDGFEPIAVAPTSIKNVRCARKPTTDDTSGTDSSTGIFATSRKGPRTKVDRAKVRGKRAERSDGVSDAIFGNGSGEGVQDDIAGATKADTVKAKEKRAQRSTDVSDTPANASDDIIDNEAGQDVHSDAARATKTAKAKTRDKRAARSAAVGSTQAQHASIDDGAGEEVLGAAVGQTTGDVKAETVDYSVENDVVQAPVGESAQGKSEHVRKAKGEKGARKKHTPKGKVDAEGQAVQLTDTASKGKSGSEAFADTTETRDAAEGDTSGATDKSIAEDVKVGVSHGLECAADENAAIGERAATEGNSIVDEESAVHNQGWADSANTDDGWGQTDTWDEMEGTGAPGVGGEKAEVTPEGVMCDASLDDTLHYTGGDESVVETEGMGRDDQGQEMAQEQDLEQRYDQNQEQGMRDGVEVEAQDNTVENARARAQTTAAESTPADAVTRDVAENVTANEHSEKLSNETNTDTINTAVERAVESLTDKEVATEDAWDNGMEGWEQAGEHHEATDTARTGEEAELTESIAADDGWAQDDSAWDTAESFEPIQEVSETVEQDTWTGGDIAPLSELPTVVDAVEREEQSAVLHGEVDAGDVGVAAESGGVNEGVADPQADMVEVDSLAVEGSEGIAGTHGDDATGHEHEEHHEGVPGDGDAFGQSESEPVDGVEVSDGLDAVDAQQMEAVHDTGQYPEGEQRVGKDEEYETCNEQNTSSQNGESLEGVHLESQIEATGELGETVGAEKHVAGQEGHAQVEAEAEYEEAEPVEYTDELVGERSHQDFEDKGQHVEGHGEYEEGQELYAAESAKNVDGQEEYCQEQGELTEEQGAYAVEGHGDYADAYDERGGGEGEYAEKHGEHAEEQGEYAEEQGEYVDEHGEHAGEQGEYAEEQGEYAEEQGGYAEAQGEYAEEQGEYAEEQGEYAEVQAEDIAEVGAQVDGVESVHFADNATHVQYAEDACTEYTDESYHEYVDEQGQRSHVDSESVGYDEGPTASLEVHAVNSVVSSGGDATDPREQQVLHLSMEVSELQDQNQQLEDTNAQLMAKINELSGTIYELRESNNSLQTEYNKAEKARKQAAKSARGTAELEALMAEKDEEIEGLLGEGTKLSQQMHVKDTAIKKLREKNKELETHLGKSQKSMDEKDAYLAKTTLEKNSATEQLAASVARASQLEKEMGPLKHELHTAKQNLESSERIIQNLNDKVEAFRIEVDNVRREGEDRVRTIEEKVMTEQMGVSEDVTARYEKQIETGKEAIELLRAQIETLESAHSAKEDEWEDVHRRTVMEAEELREQLQEQESRVEDLTNELVVSAAPLNKQIESLRASLAEHQEELHMVERSYTERLGEADAKLSEAIQNEDNYARRMDEASENVAHLTSVLTDEREQHELKLNKAVAKQRELQSELDLEKERANAEITRLENEKLKQVSLSEHRMEESLSRVEELEKQNSACTAQIGELKTELAQMEEELRHYAHRGSPTTSPMERAQSLRREISADGSHLSSSSIKVHSTGDELGRLNTDTLSNWEQLKGALHQREREVVSLQRQIQEETNLRVSMEEEVTALVAEIEELQVFKGKVDELQTAYEAMNQKYEVMLQMYGQKAEEAEEARLDLLDIKEMYKDQTNHLIMQISDLETKVASAR</sequence>
<feature type="compositionally biased region" description="Basic residues" evidence="5">
    <location>
        <begin position="303"/>
        <end position="315"/>
    </location>
</feature>
<feature type="compositionally biased region" description="Polar residues" evidence="5">
    <location>
        <begin position="588"/>
        <end position="605"/>
    </location>
</feature>
<feature type="compositionally biased region" description="Basic and acidic residues" evidence="5">
    <location>
        <begin position="1039"/>
        <end position="1048"/>
    </location>
</feature>
<feature type="region of interest" description="Disordered" evidence="5">
    <location>
        <begin position="850"/>
        <end position="886"/>
    </location>
</feature>
<dbReference type="RefSeq" id="XP_014157304.1">
    <property type="nucleotide sequence ID" value="XM_014301829.1"/>
</dbReference>
<feature type="compositionally biased region" description="Basic and acidic residues" evidence="5">
    <location>
        <begin position="670"/>
        <end position="684"/>
    </location>
</feature>
<feature type="region of interest" description="Disordered" evidence="5">
    <location>
        <begin position="485"/>
        <end position="520"/>
    </location>
</feature>
<feature type="compositionally biased region" description="Basic and acidic residues" evidence="5">
    <location>
        <begin position="375"/>
        <end position="387"/>
    </location>
</feature>
<dbReference type="STRING" id="667725.A0A0L0G2N8"/>
<feature type="region of interest" description="Disordered" evidence="5">
    <location>
        <begin position="363"/>
        <end position="443"/>
    </location>
</feature>
<feature type="region of interest" description="Disordered" evidence="5">
    <location>
        <begin position="546"/>
        <end position="638"/>
    </location>
</feature>
<accession>A0A0L0G2N8</accession>
<feature type="compositionally biased region" description="Polar residues" evidence="5">
    <location>
        <begin position="405"/>
        <end position="415"/>
    </location>
</feature>
<feature type="region of interest" description="Disordered" evidence="5">
    <location>
        <begin position="909"/>
        <end position="953"/>
    </location>
</feature>
<dbReference type="Pfam" id="PF12325">
    <property type="entry name" value="TMF_TATA_bd"/>
    <property type="match status" value="1"/>
</dbReference>
<feature type="compositionally biased region" description="Polar residues" evidence="5">
    <location>
        <begin position="90"/>
        <end position="104"/>
    </location>
</feature>
<evidence type="ECO:0000256" key="4">
    <source>
        <dbReference type="SAM" id="Coils"/>
    </source>
</evidence>
<dbReference type="Pfam" id="PF12329">
    <property type="entry name" value="TMF_DNA_bd"/>
    <property type="match status" value="1"/>
</dbReference>
<dbReference type="GO" id="GO:0005794">
    <property type="term" value="C:Golgi apparatus"/>
    <property type="evidence" value="ECO:0007669"/>
    <property type="project" value="UniProtKB-SubCell"/>
</dbReference>
<feature type="domain" description="TATA element modulatory factor 1 TATA binding" evidence="6">
    <location>
        <begin position="1687"/>
        <end position="1789"/>
    </location>
</feature>
<keyword evidence="3 4" id="KW-0175">Coiled coil</keyword>
<comment type="subcellular location">
    <subcellularLocation>
        <location evidence="1">Golgi apparatus</location>
    </subcellularLocation>
</comment>
<feature type="region of interest" description="Disordered" evidence="5">
    <location>
        <begin position="1"/>
        <end position="176"/>
    </location>
</feature>
<feature type="compositionally biased region" description="Polar residues" evidence="5">
    <location>
        <begin position="271"/>
        <end position="280"/>
    </location>
</feature>